<proteinExistence type="predicted"/>
<dbReference type="Proteomes" id="UP001241605">
    <property type="component" value="Chromosome"/>
</dbReference>
<dbReference type="EMBL" id="CP124616">
    <property type="protein sequence ID" value="WGW03841.1"/>
    <property type="molecule type" value="Genomic_DNA"/>
</dbReference>
<keyword evidence="1" id="KW-0732">Signal</keyword>
<feature type="chain" id="PRO_5047273924" evidence="1">
    <location>
        <begin position="23"/>
        <end position="165"/>
    </location>
</feature>
<organism evidence="2 3">
    <name type="scientific">Tropicibacter oceani</name>
    <dbReference type="NCBI Taxonomy" id="3058420"/>
    <lineage>
        <taxon>Bacteria</taxon>
        <taxon>Pseudomonadati</taxon>
        <taxon>Pseudomonadota</taxon>
        <taxon>Alphaproteobacteria</taxon>
        <taxon>Rhodobacterales</taxon>
        <taxon>Roseobacteraceae</taxon>
        <taxon>Tropicibacter</taxon>
    </lineage>
</organism>
<evidence type="ECO:0000313" key="2">
    <source>
        <dbReference type="EMBL" id="WGW03841.1"/>
    </source>
</evidence>
<feature type="signal peptide" evidence="1">
    <location>
        <begin position="1"/>
        <end position="22"/>
    </location>
</feature>
<evidence type="ECO:0000313" key="3">
    <source>
        <dbReference type="Proteomes" id="UP001241605"/>
    </source>
</evidence>
<keyword evidence="3" id="KW-1185">Reference proteome</keyword>
<reference evidence="2 3" key="1">
    <citation type="submission" date="2023-05" db="EMBL/GenBank/DDBJ databases">
        <title>YMD87, complete Genome.</title>
        <authorList>
            <person name="Zhang J."/>
            <person name="Xu X."/>
        </authorList>
    </citation>
    <scope>NUCLEOTIDE SEQUENCE [LARGE SCALE GENOMIC DNA]</scope>
    <source>
        <strain evidence="2 3">YMD87</strain>
    </source>
</reference>
<accession>A0ABY8QIK4</accession>
<protein>
    <submittedName>
        <fullName evidence="2">Uncharacterized protein</fullName>
    </submittedName>
</protein>
<sequence>MSVFAKKKVLALCVLIDGGAQAGEVLPGCYERAYTAEHLASQPAQVVREIRLWVGDWTTEVARAGKLEVIAANQGRARASDQHGRVLTQTLYCGNEAGEATCLAECDGGSLEVRKQDSAGMTFRTRYLMVGEVGGCGGSLDLAEVPGQWVSYKLFRVPDARCDGM</sequence>
<name>A0ABY8QIK4_9RHOB</name>
<evidence type="ECO:0000256" key="1">
    <source>
        <dbReference type="SAM" id="SignalP"/>
    </source>
</evidence>
<gene>
    <name evidence="2" type="ORF">QF118_18290</name>
</gene>
<dbReference type="RefSeq" id="WP_282300471.1">
    <property type="nucleotide sequence ID" value="NZ_CP124616.1"/>
</dbReference>